<dbReference type="AlphaFoldDB" id="A0A2W5NZM3"/>
<protein>
    <recommendedName>
        <fullName evidence="3">Lipoprotein</fullName>
    </recommendedName>
</protein>
<organism evidence="1 2">
    <name type="scientific">Sphingomonas taxi</name>
    <dbReference type="NCBI Taxonomy" id="1549858"/>
    <lineage>
        <taxon>Bacteria</taxon>
        <taxon>Pseudomonadati</taxon>
        <taxon>Pseudomonadota</taxon>
        <taxon>Alphaproteobacteria</taxon>
        <taxon>Sphingomonadales</taxon>
        <taxon>Sphingomonadaceae</taxon>
        <taxon>Sphingomonas</taxon>
    </lineage>
</organism>
<dbReference type="PROSITE" id="PS51257">
    <property type="entry name" value="PROKAR_LIPOPROTEIN"/>
    <property type="match status" value="1"/>
</dbReference>
<evidence type="ECO:0008006" key="3">
    <source>
        <dbReference type="Google" id="ProtNLM"/>
    </source>
</evidence>
<comment type="caution">
    <text evidence="1">The sequence shown here is derived from an EMBL/GenBank/DDBJ whole genome shotgun (WGS) entry which is preliminary data.</text>
</comment>
<proteinExistence type="predicted"/>
<evidence type="ECO:0000313" key="2">
    <source>
        <dbReference type="Proteomes" id="UP000249229"/>
    </source>
</evidence>
<sequence length="166" mass="18031">MRRWAMTVMTAALASCGGGSADYNRVEVPEREAEAQAAIEQAVAHNGAASTALTGVPVGTATPTAARDRAFPTEFLGYWGVAPDDCELANTAATGRINIDADTIRFYEGRARVQHLARRSPQEVVADLRFSGEGRSWERRETFRLDAGGTALIRNDSPATLRYRRC</sequence>
<dbReference type="Proteomes" id="UP000249229">
    <property type="component" value="Unassembled WGS sequence"/>
</dbReference>
<name>A0A2W5NZM3_9SPHN</name>
<gene>
    <name evidence="1" type="ORF">DI544_12935</name>
</gene>
<reference evidence="1 2" key="1">
    <citation type="submission" date="2017-08" db="EMBL/GenBank/DDBJ databases">
        <title>Infants hospitalized years apart are colonized by the same room-sourced microbial strains.</title>
        <authorList>
            <person name="Brooks B."/>
            <person name="Olm M.R."/>
            <person name="Firek B.A."/>
            <person name="Baker R."/>
            <person name="Thomas B.C."/>
            <person name="Morowitz M.J."/>
            <person name="Banfield J.F."/>
        </authorList>
    </citation>
    <scope>NUCLEOTIDE SEQUENCE [LARGE SCALE GENOMIC DNA]</scope>
    <source>
        <strain evidence="1">S2_005_001_R1_22</strain>
    </source>
</reference>
<evidence type="ECO:0000313" key="1">
    <source>
        <dbReference type="EMBL" id="PZQ58906.1"/>
    </source>
</evidence>
<accession>A0A2W5NZM3</accession>
<dbReference type="EMBL" id="QFQI01000012">
    <property type="protein sequence ID" value="PZQ58906.1"/>
    <property type="molecule type" value="Genomic_DNA"/>
</dbReference>